<evidence type="ECO:0000313" key="2">
    <source>
        <dbReference type="EMBL" id="OGG79497.1"/>
    </source>
</evidence>
<dbReference type="GO" id="GO:0047661">
    <property type="term" value="F:amino-acid racemase activity"/>
    <property type="evidence" value="ECO:0007669"/>
    <property type="project" value="InterPro"/>
</dbReference>
<dbReference type="InterPro" id="IPR015942">
    <property type="entry name" value="Asp/Glu/hydantoin_racemase"/>
</dbReference>
<reference evidence="2 3" key="1">
    <citation type="journal article" date="2016" name="Nat. Commun.">
        <title>Thousands of microbial genomes shed light on interconnected biogeochemical processes in an aquifer system.</title>
        <authorList>
            <person name="Anantharaman K."/>
            <person name="Brown C.T."/>
            <person name="Hug L.A."/>
            <person name="Sharon I."/>
            <person name="Castelle C.J."/>
            <person name="Probst A.J."/>
            <person name="Thomas B.C."/>
            <person name="Singh A."/>
            <person name="Wilkins M.J."/>
            <person name="Karaoz U."/>
            <person name="Brodie E.L."/>
            <person name="Williams K.H."/>
            <person name="Hubbard S.S."/>
            <person name="Banfield J.F."/>
        </authorList>
    </citation>
    <scope>NUCLEOTIDE SEQUENCE [LARGE SCALE GENOMIC DNA]</scope>
</reference>
<comment type="caution">
    <text evidence="2">The sequence shown here is derived from an EMBL/GenBank/DDBJ whole genome shotgun (WGS) entry which is preliminary data.</text>
</comment>
<evidence type="ECO:0000256" key="1">
    <source>
        <dbReference type="ARBA" id="ARBA00023235"/>
    </source>
</evidence>
<dbReference type="PANTHER" id="PTHR21198:SF3">
    <property type="entry name" value="GLUTAMATE RACEMASE"/>
    <property type="match status" value="1"/>
</dbReference>
<dbReference type="SUPFAM" id="SSF53681">
    <property type="entry name" value="Aspartate/glutamate racemase"/>
    <property type="match status" value="2"/>
</dbReference>
<gene>
    <name evidence="2" type="ORF">A3A39_04850</name>
</gene>
<dbReference type="STRING" id="1798512.A3A39_04850"/>
<dbReference type="PANTHER" id="PTHR21198">
    <property type="entry name" value="GLUTAMATE RACEMASE"/>
    <property type="match status" value="1"/>
</dbReference>
<evidence type="ECO:0000313" key="3">
    <source>
        <dbReference type="Proteomes" id="UP000177372"/>
    </source>
</evidence>
<dbReference type="InterPro" id="IPR001920">
    <property type="entry name" value="Asp/Glu_race"/>
</dbReference>
<dbReference type="Gene3D" id="3.40.50.1860">
    <property type="match status" value="2"/>
</dbReference>
<keyword evidence="1" id="KW-0413">Isomerase</keyword>
<name>A0A1F6F0W5_9BACT</name>
<dbReference type="InterPro" id="IPR033134">
    <property type="entry name" value="Asp/Glu_racemase_AS_2"/>
</dbReference>
<organism evidence="2 3">
    <name type="scientific">Candidatus Kaiserbacteria bacterium RIFCSPLOWO2_01_FULL_54_13</name>
    <dbReference type="NCBI Taxonomy" id="1798512"/>
    <lineage>
        <taxon>Bacteria</taxon>
        <taxon>Candidatus Kaiseribacteriota</taxon>
    </lineage>
</organism>
<dbReference type="AlphaFoldDB" id="A0A1F6F0W5"/>
<dbReference type="PROSITE" id="PS00924">
    <property type="entry name" value="ASP_GLU_RACEMASE_2"/>
    <property type="match status" value="1"/>
</dbReference>
<sequence>MIGIFDSGSGGLTVLRALRDRLTSPDVLYFGDIKNAPYGSKSHDELSQLTIDAISFLRQRGVRSIISACNSVSASLAVSLFDTLEIAPAHLIEMVGPTVALFKNSKERLLLTATPATVKSSLYRQGFKMIGKDVVEIPIPDLAGSIESGAKESVLEEKITAAFAGVRLQDFDVLILACTHYPLILSVFQRIFGSLIILDPAHVVSERAEREWWPREAGDGKTHFVISRDSECFRDFVKRLFPKTDYTIEVLQ</sequence>
<accession>A0A1F6F0W5</accession>
<dbReference type="Pfam" id="PF01177">
    <property type="entry name" value="Asp_Glu_race"/>
    <property type="match status" value="1"/>
</dbReference>
<dbReference type="EMBL" id="MFLZ01000026">
    <property type="protein sequence ID" value="OGG79497.1"/>
    <property type="molecule type" value="Genomic_DNA"/>
</dbReference>
<proteinExistence type="predicted"/>
<dbReference type="Proteomes" id="UP000177372">
    <property type="component" value="Unassembled WGS sequence"/>
</dbReference>
<protein>
    <submittedName>
        <fullName evidence="2">Uncharacterized protein</fullName>
    </submittedName>
</protein>